<evidence type="ECO:0000313" key="8">
    <source>
        <dbReference type="Proteomes" id="UP000501316"/>
    </source>
</evidence>
<dbReference type="Gene3D" id="1.10.10.10">
    <property type="entry name" value="Winged helix-like DNA-binding domain superfamily/Winged helix DNA-binding domain"/>
    <property type="match status" value="1"/>
</dbReference>
<proteinExistence type="predicted"/>
<dbReference type="InterPro" id="IPR036388">
    <property type="entry name" value="WH-like_DNA-bd_sf"/>
</dbReference>
<dbReference type="PROSITE" id="PS51071">
    <property type="entry name" value="HTH_RPIR"/>
    <property type="match status" value="1"/>
</dbReference>
<feature type="domain" description="HTH rpiR-type" evidence="4">
    <location>
        <begin position="3"/>
        <end position="79"/>
    </location>
</feature>
<reference evidence="7" key="2">
    <citation type="journal article" date="2021" name="Appl. Environ. Microbiol.">
        <title>Adaptability of a Caproate-Producing Bacterium Contributes to Its Dominance in an Anaerobic Fermentation System.</title>
        <authorList>
            <person name="Wang H."/>
            <person name="Gu Y."/>
            <person name="Zhou W."/>
            <person name="Zhao D."/>
            <person name="Qiao Z."/>
            <person name="Zheng J."/>
            <person name="Gao J."/>
            <person name="Chen X."/>
            <person name="Ren C."/>
            <person name="Xu Y."/>
        </authorList>
    </citation>
    <scope>NUCLEOTIDE SEQUENCE</scope>
    <source>
        <strain evidence="7">JNU-WLY1368</strain>
    </source>
</reference>
<dbReference type="SUPFAM" id="SSF53697">
    <property type="entry name" value="SIS domain"/>
    <property type="match status" value="1"/>
</dbReference>
<evidence type="ECO:0000313" key="6">
    <source>
        <dbReference type="EMBL" id="QKN23867.1"/>
    </source>
</evidence>
<dbReference type="Proteomes" id="UP000509623">
    <property type="component" value="Chromosome"/>
</dbReference>
<dbReference type="InterPro" id="IPR000281">
    <property type="entry name" value="HTH_RpiR"/>
</dbReference>
<dbReference type="GO" id="GO:0003677">
    <property type="term" value="F:DNA binding"/>
    <property type="evidence" value="ECO:0007669"/>
    <property type="project" value="UniProtKB-KW"/>
</dbReference>
<dbReference type="Gene3D" id="3.40.50.10490">
    <property type="entry name" value="Glucose-6-phosphate isomerase like protein, domain 1"/>
    <property type="match status" value="1"/>
</dbReference>
<evidence type="ECO:0000256" key="1">
    <source>
        <dbReference type="ARBA" id="ARBA00023015"/>
    </source>
</evidence>
<dbReference type="KEGG" id="clf:GJQ69_04865"/>
<reference evidence="7" key="3">
    <citation type="journal article" date="2022" name="Int. J. Syst. Evol. Microbiol.">
        <title>Caproicibacterium lactatifermentans sp. nov., isolated from pit clay used for the production of Chinese strong aroma-type liquor.</title>
        <authorList>
            <person name="Wang H."/>
            <person name="Gu Y."/>
            <person name="Zhao D."/>
            <person name="Qiao Z."/>
            <person name="Zheng J."/>
            <person name="Gao J."/>
            <person name="Ren C."/>
            <person name="Xu Y."/>
        </authorList>
    </citation>
    <scope>NUCLEOTIDE SEQUENCE</scope>
    <source>
        <strain evidence="7">JNU-WLY1368</strain>
    </source>
</reference>
<keyword evidence="1" id="KW-0805">Transcription regulation</keyword>
<evidence type="ECO:0000256" key="2">
    <source>
        <dbReference type="ARBA" id="ARBA00023125"/>
    </source>
</evidence>
<dbReference type="SUPFAM" id="SSF46689">
    <property type="entry name" value="Homeodomain-like"/>
    <property type="match status" value="1"/>
</dbReference>
<dbReference type="GO" id="GO:0003700">
    <property type="term" value="F:DNA-binding transcription factor activity"/>
    <property type="evidence" value="ECO:0007669"/>
    <property type="project" value="InterPro"/>
</dbReference>
<dbReference type="InterPro" id="IPR009057">
    <property type="entry name" value="Homeodomain-like_sf"/>
</dbReference>
<evidence type="ECO:0000313" key="9">
    <source>
        <dbReference type="Proteomes" id="UP000509623"/>
    </source>
</evidence>
<dbReference type="Pfam" id="PF01380">
    <property type="entry name" value="SIS"/>
    <property type="match status" value="1"/>
</dbReference>
<dbReference type="PANTHER" id="PTHR30514">
    <property type="entry name" value="GLUCOKINASE"/>
    <property type="match status" value="1"/>
</dbReference>
<dbReference type="Pfam" id="PF01418">
    <property type="entry name" value="HTH_6"/>
    <property type="match status" value="1"/>
</dbReference>
<dbReference type="InterPro" id="IPR046348">
    <property type="entry name" value="SIS_dom_sf"/>
</dbReference>
<dbReference type="PANTHER" id="PTHR30514:SF18">
    <property type="entry name" value="RPIR-FAMILY TRANSCRIPTIONAL REGULATOR"/>
    <property type="match status" value="1"/>
</dbReference>
<evidence type="ECO:0000259" key="5">
    <source>
        <dbReference type="PROSITE" id="PS51464"/>
    </source>
</evidence>
<gene>
    <name evidence="6" type="ORF">GJQ69_04865</name>
    <name evidence="7" type="ORF">GKP14_08685</name>
</gene>
<keyword evidence="3" id="KW-0804">Transcription</keyword>
<dbReference type="EMBL" id="CP046161">
    <property type="protein sequence ID" value="QKO31239.1"/>
    <property type="molecule type" value="Genomic_DNA"/>
</dbReference>
<reference evidence="8 9" key="1">
    <citation type="submission" date="2019-11" db="EMBL/GenBank/DDBJ databases">
        <authorList>
            <person name="Ren C."/>
            <person name="Wang H."/>
            <person name="Xu Y."/>
        </authorList>
    </citation>
    <scope>NUCLEOTIDE SEQUENCE [LARGE SCALE GENOMIC DNA]</scope>
    <source>
        <strain evidence="9">JNU-WLY1368</strain>
        <strain evidence="6 8">LBM 19010</strain>
    </source>
</reference>
<organism evidence="6 8">
    <name type="scientific">Caproicibacterium lactatifermentans</name>
    <dbReference type="NCBI Taxonomy" id="2666138"/>
    <lineage>
        <taxon>Bacteria</taxon>
        <taxon>Bacillati</taxon>
        <taxon>Bacillota</taxon>
        <taxon>Clostridia</taxon>
        <taxon>Eubacteriales</taxon>
        <taxon>Oscillospiraceae</taxon>
        <taxon>Caproicibacterium</taxon>
    </lineage>
</organism>
<dbReference type="InterPro" id="IPR035472">
    <property type="entry name" value="RpiR-like_SIS"/>
</dbReference>
<keyword evidence="2" id="KW-0238">DNA-binding</keyword>
<keyword evidence="9" id="KW-1185">Reference proteome</keyword>
<evidence type="ECO:0000259" key="4">
    <source>
        <dbReference type="PROSITE" id="PS51071"/>
    </source>
</evidence>
<dbReference type="AlphaFoldDB" id="A0A859DP92"/>
<dbReference type="RefSeq" id="WP_086035804.1">
    <property type="nucleotide sequence ID" value="NZ_CP046051.1"/>
</dbReference>
<dbReference type="CDD" id="cd05013">
    <property type="entry name" value="SIS_RpiR"/>
    <property type="match status" value="1"/>
</dbReference>
<feature type="domain" description="SIS" evidence="5">
    <location>
        <begin position="125"/>
        <end position="270"/>
    </location>
</feature>
<dbReference type="PROSITE" id="PS51464">
    <property type="entry name" value="SIS"/>
    <property type="match status" value="1"/>
</dbReference>
<dbReference type="GO" id="GO:1901135">
    <property type="term" value="P:carbohydrate derivative metabolic process"/>
    <property type="evidence" value="ECO:0007669"/>
    <property type="project" value="InterPro"/>
</dbReference>
<dbReference type="InterPro" id="IPR001347">
    <property type="entry name" value="SIS_dom"/>
</dbReference>
<protein>
    <submittedName>
        <fullName evidence="6">SIS domain-containing protein</fullName>
    </submittedName>
</protein>
<name>A0A859DP92_9FIRM</name>
<dbReference type="EMBL" id="CP046051">
    <property type="protein sequence ID" value="QKN23867.1"/>
    <property type="molecule type" value="Genomic_DNA"/>
</dbReference>
<dbReference type="InterPro" id="IPR047640">
    <property type="entry name" value="RpiR-like"/>
</dbReference>
<accession>A0A859DP92</accession>
<dbReference type="GO" id="GO:0097367">
    <property type="term" value="F:carbohydrate derivative binding"/>
    <property type="evidence" value="ECO:0007669"/>
    <property type="project" value="InterPro"/>
</dbReference>
<sequence>MNDSLTQRIQENMRSFSKGQRLIATYIMEHYDKVAFMTASRLGSTVGVSESTVVRFATEIGYDGYPELQRAMQEMIRSKLTIVQRMDVTRERIGDNDILDTVLGQDSDVIRRTMEYTSHDEFYKAADTILAARKVYILGARSCQALASFLAYYLGLLLEDVILVQATSEAEIFQQLIHINENDVVIVLSFPRYSRKATKAMQFAHECGAKGIAITDTAASPVAKHADYALLARSDIAAIVDSLVAPLSLIDALVVTLSLKKQKTMDPTFKRLEAIWDEYHVYEKVDNENTEKDDTKHAEA</sequence>
<dbReference type="Proteomes" id="UP000501316">
    <property type="component" value="Chromosome"/>
</dbReference>
<evidence type="ECO:0000313" key="7">
    <source>
        <dbReference type="EMBL" id="QKO31239.1"/>
    </source>
</evidence>
<evidence type="ECO:0000256" key="3">
    <source>
        <dbReference type="ARBA" id="ARBA00023163"/>
    </source>
</evidence>